<feature type="chain" id="PRO_5019121704" description="Cytoskeleton protein RodZ-like C-terminal domain-containing protein" evidence="2">
    <location>
        <begin position="16"/>
        <end position="210"/>
    </location>
</feature>
<name>A0A401FN44_9LACO</name>
<comment type="caution">
    <text evidence="4">The sequence shown here is derived from an EMBL/GenBank/DDBJ whole genome shotgun (WGS) entry which is preliminary data.</text>
</comment>
<dbReference type="InterPro" id="IPR025194">
    <property type="entry name" value="RodZ-like_C"/>
</dbReference>
<evidence type="ECO:0000259" key="3">
    <source>
        <dbReference type="Pfam" id="PF13464"/>
    </source>
</evidence>
<feature type="compositionally biased region" description="Low complexity" evidence="1">
    <location>
        <begin position="29"/>
        <end position="54"/>
    </location>
</feature>
<dbReference type="RefSeq" id="WP_369689722.1">
    <property type="nucleotide sequence ID" value="NZ_BEXA01000004.1"/>
</dbReference>
<gene>
    <name evidence="4" type="ORF">NBRC111893_1903</name>
</gene>
<dbReference type="EMBL" id="BEXA01000004">
    <property type="protein sequence ID" value="GAY73757.1"/>
    <property type="molecule type" value="Genomic_DNA"/>
</dbReference>
<evidence type="ECO:0000313" key="5">
    <source>
        <dbReference type="Proteomes" id="UP000286974"/>
    </source>
</evidence>
<evidence type="ECO:0000313" key="4">
    <source>
        <dbReference type="EMBL" id="GAY73757.1"/>
    </source>
</evidence>
<dbReference type="Pfam" id="PF13464">
    <property type="entry name" value="RodZ_C"/>
    <property type="match status" value="1"/>
</dbReference>
<feature type="region of interest" description="Disordered" evidence="1">
    <location>
        <begin position="21"/>
        <end position="57"/>
    </location>
</feature>
<dbReference type="AlphaFoldDB" id="A0A401FN44"/>
<reference evidence="4 5" key="1">
    <citation type="submission" date="2017-11" db="EMBL/GenBank/DDBJ databases">
        <title>Draft Genome Sequence of Lactobacillus curieae NBRC 111893 isolated from Koso, a Japanese sugar-Vegetable Fermented Beverage.</title>
        <authorList>
            <person name="Chiou T.Y."/>
            <person name="Oshima K."/>
            <person name="Suda W."/>
            <person name="Hattori M."/>
            <person name="Takahashi T."/>
        </authorList>
    </citation>
    <scope>NUCLEOTIDE SEQUENCE [LARGE SCALE GENOMIC DNA]</scope>
    <source>
        <strain evidence="4 5">NBRC111893</strain>
    </source>
</reference>
<organism evidence="4 5">
    <name type="scientific">Lentilactobacillus kosonis</name>
    <dbReference type="NCBI Taxonomy" id="2810561"/>
    <lineage>
        <taxon>Bacteria</taxon>
        <taxon>Bacillati</taxon>
        <taxon>Bacillota</taxon>
        <taxon>Bacilli</taxon>
        <taxon>Lactobacillales</taxon>
        <taxon>Lactobacillaceae</taxon>
        <taxon>Lentilactobacillus</taxon>
    </lineage>
</organism>
<evidence type="ECO:0000256" key="1">
    <source>
        <dbReference type="SAM" id="MobiDB-lite"/>
    </source>
</evidence>
<sequence length="210" mass="21705">MIVLVILIAIWVAAAKTTRNTSKPEIETSKVSVSSSSSKKQASASSSKSSTQATKKVKKTAKKVSFTRLSASDSDVTYRVKGAKTTPKIKLSVTKTNGSDTTAWVSVTADGSSLWQNTLSSGKNHTVSLPESTSSVTINSGNAPATEISVDGKQMKLPSSSSQVRNVILQFNSSSTSTTGSSTTSGTTDTTETTANTGTDTTGTGNTTGY</sequence>
<protein>
    <recommendedName>
        <fullName evidence="3">Cytoskeleton protein RodZ-like C-terminal domain-containing protein</fullName>
    </recommendedName>
</protein>
<feature type="domain" description="Cytoskeleton protein RodZ-like C-terminal" evidence="3">
    <location>
        <begin position="102"/>
        <end position="167"/>
    </location>
</feature>
<proteinExistence type="predicted"/>
<feature type="region of interest" description="Disordered" evidence="1">
    <location>
        <begin position="171"/>
        <end position="210"/>
    </location>
</feature>
<keyword evidence="5" id="KW-1185">Reference proteome</keyword>
<keyword evidence="2" id="KW-0732">Signal</keyword>
<feature type="signal peptide" evidence="2">
    <location>
        <begin position="1"/>
        <end position="15"/>
    </location>
</feature>
<accession>A0A401FN44</accession>
<feature type="compositionally biased region" description="Low complexity" evidence="1">
    <location>
        <begin position="173"/>
        <end position="210"/>
    </location>
</feature>
<dbReference type="Proteomes" id="UP000286974">
    <property type="component" value="Unassembled WGS sequence"/>
</dbReference>
<evidence type="ECO:0000256" key="2">
    <source>
        <dbReference type="SAM" id="SignalP"/>
    </source>
</evidence>